<sequence>MSKQTQKFSCTSASQKIKISSKQIQPNKYRASKHLNTADGEGHKSGGANLPDNARLLLENFKSLYEEDFHREKATIKEQHAQSILLNRPEGGNTLAPPPKNFSGENSEAEKGKEEIEADDFIAILKYSPSPYREFRRSMAEMVEVRLGRGGKVDWDFLEELLFRYLDLNNEKAHRNVLRAFVDLVVVLHENDWRSPERHRRPWDGVGGGGGRLLKGEM</sequence>
<evidence type="ECO:0000313" key="9">
    <source>
        <dbReference type="EMBL" id="GER52429.1"/>
    </source>
</evidence>
<dbReference type="GO" id="GO:0005634">
    <property type="term" value="C:nucleus"/>
    <property type="evidence" value="ECO:0007669"/>
    <property type="project" value="UniProtKB-SubCell"/>
</dbReference>
<dbReference type="EMBL" id="BKCP01010292">
    <property type="protein sequence ID" value="GER52429.1"/>
    <property type="molecule type" value="Genomic_DNA"/>
</dbReference>
<comment type="subcellular location">
    <subcellularLocation>
        <location evidence="1 6">Nucleus</location>
    </subcellularLocation>
</comment>
<evidence type="ECO:0000256" key="7">
    <source>
        <dbReference type="SAM" id="MobiDB-lite"/>
    </source>
</evidence>
<comment type="function">
    <text evidence="6">Transcriptional repressor that regulates multiple aspects of plant growth and development.</text>
</comment>
<dbReference type="PROSITE" id="PS51754">
    <property type="entry name" value="OVATE"/>
    <property type="match status" value="1"/>
</dbReference>
<dbReference type="AlphaFoldDB" id="A0A5A7R4N0"/>
<organism evidence="9 10">
    <name type="scientific">Striga asiatica</name>
    <name type="common">Asiatic witchweed</name>
    <name type="synonym">Buchnera asiatica</name>
    <dbReference type="NCBI Taxonomy" id="4170"/>
    <lineage>
        <taxon>Eukaryota</taxon>
        <taxon>Viridiplantae</taxon>
        <taxon>Streptophyta</taxon>
        <taxon>Embryophyta</taxon>
        <taxon>Tracheophyta</taxon>
        <taxon>Spermatophyta</taxon>
        <taxon>Magnoliopsida</taxon>
        <taxon>eudicotyledons</taxon>
        <taxon>Gunneridae</taxon>
        <taxon>Pentapetalae</taxon>
        <taxon>asterids</taxon>
        <taxon>lamiids</taxon>
        <taxon>Lamiales</taxon>
        <taxon>Orobanchaceae</taxon>
        <taxon>Buchnereae</taxon>
        <taxon>Striga</taxon>
    </lineage>
</organism>
<keyword evidence="10" id="KW-1185">Reference proteome</keyword>
<feature type="region of interest" description="Disordered" evidence="7">
    <location>
        <begin position="1"/>
        <end position="51"/>
    </location>
</feature>
<accession>A0A5A7R4N0</accession>
<feature type="region of interest" description="Disordered" evidence="7">
    <location>
        <begin position="88"/>
        <end position="113"/>
    </location>
</feature>
<keyword evidence="2 6" id="KW-0678">Repressor</keyword>
<feature type="compositionally biased region" description="Low complexity" evidence="7">
    <location>
        <begin position="14"/>
        <end position="25"/>
    </location>
</feature>
<evidence type="ECO:0000256" key="2">
    <source>
        <dbReference type="ARBA" id="ARBA00022491"/>
    </source>
</evidence>
<dbReference type="InterPro" id="IPR006458">
    <property type="entry name" value="Ovate_C"/>
</dbReference>
<dbReference type="GO" id="GO:0045892">
    <property type="term" value="P:negative regulation of DNA-templated transcription"/>
    <property type="evidence" value="ECO:0007669"/>
    <property type="project" value="UniProtKB-UniRule"/>
</dbReference>
<dbReference type="Pfam" id="PF04844">
    <property type="entry name" value="Ovate"/>
    <property type="match status" value="1"/>
</dbReference>
<dbReference type="OrthoDB" id="689980at2759"/>
<name>A0A5A7R4N0_STRAF</name>
<reference evidence="10" key="1">
    <citation type="journal article" date="2019" name="Curr. Biol.">
        <title>Genome Sequence of Striga asiatica Provides Insight into the Evolution of Plant Parasitism.</title>
        <authorList>
            <person name="Yoshida S."/>
            <person name="Kim S."/>
            <person name="Wafula E.K."/>
            <person name="Tanskanen J."/>
            <person name="Kim Y.M."/>
            <person name="Honaas L."/>
            <person name="Yang Z."/>
            <person name="Spallek T."/>
            <person name="Conn C.E."/>
            <person name="Ichihashi Y."/>
            <person name="Cheong K."/>
            <person name="Cui S."/>
            <person name="Der J.P."/>
            <person name="Gundlach H."/>
            <person name="Jiao Y."/>
            <person name="Hori C."/>
            <person name="Ishida J.K."/>
            <person name="Kasahara H."/>
            <person name="Kiba T."/>
            <person name="Kim M.S."/>
            <person name="Koo N."/>
            <person name="Laohavisit A."/>
            <person name="Lee Y.H."/>
            <person name="Lumba S."/>
            <person name="McCourt P."/>
            <person name="Mortimer J.C."/>
            <person name="Mutuku J.M."/>
            <person name="Nomura T."/>
            <person name="Sasaki-Sekimoto Y."/>
            <person name="Seto Y."/>
            <person name="Wang Y."/>
            <person name="Wakatake T."/>
            <person name="Sakakibara H."/>
            <person name="Demura T."/>
            <person name="Yamaguchi S."/>
            <person name="Yoneyama K."/>
            <person name="Manabe R.I."/>
            <person name="Nelson D.C."/>
            <person name="Schulman A.H."/>
            <person name="Timko M.P."/>
            <person name="dePamphilis C.W."/>
            <person name="Choi D."/>
            <person name="Shirasu K."/>
        </authorList>
    </citation>
    <scope>NUCLEOTIDE SEQUENCE [LARGE SCALE GENOMIC DNA]</scope>
    <source>
        <strain evidence="10">cv. UVA1</strain>
    </source>
</reference>
<feature type="domain" description="OVATE" evidence="8">
    <location>
        <begin position="124"/>
        <end position="187"/>
    </location>
</feature>
<feature type="compositionally biased region" description="Polar residues" evidence="7">
    <location>
        <begin position="1"/>
        <end position="13"/>
    </location>
</feature>
<dbReference type="Proteomes" id="UP000325081">
    <property type="component" value="Unassembled WGS sequence"/>
</dbReference>
<dbReference type="NCBIfam" id="TIGR01568">
    <property type="entry name" value="A_thal_3678"/>
    <property type="match status" value="1"/>
</dbReference>
<evidence type="ECO:0000259" key="8">
    <source>
        <dbReference type="PROSITE" id="PS51754"/>
    </source>
</evidence>
<comment type="caution">
    <text evidence="9">The sequence shown here is derived from an EMBL/GenBank/DDBJ whole genome shotgun (WGS) entry which is preliminary data.</text>
</comment>
<gene>
    <name evidence="9" type="ORF">STAS_29878</name>
</gene>
<dbReference type="PANTHER" id="PTHR33057">
    <property type="entry name" value="TRANSCRIPTION REPRESSOR OFP7-RELATED"/>
    <property type="match status" value="1"/>
</dbReference>
<evidence type="ECO:0000256" key="5">
    <source>
        <dbReference type="ARBA" id="ARBA00023242"/>
    </source>
</evidence>
<keyword evidence="4 6" id="KW-0804">Transcription</keyword>
<evidence type="ECO:0000256" key="6">
    <source>
        <dbReference type="RuleBase" id="RU367028"/>
    </source>
</evidence>
<protein>
    <recommendedName>
        <fullName evidence="6">Transcription repressor</fullName>
    </recommendedName>
    <alternativeName>
        <fullName evidence="6">Ovate family protein</fullName>
    </alternativeName>
</protein>
<keyword evidence="3 6" id="KW-0805">Transcription regulation</keyword>
<evidence type="ECO:0000313" key="10">
    <source>
        <dbReference type="Proteomes" id="UP000325081"/>
    </source>
</evidence>
<proteinExistence type="predicted"/>
<evidence type="ECO:0000256" key="4">
    <source>
        <dbReference type="ARBA" id="ARBA00023163"/>
    </source>
</evidence>
<evidence type="ECO:0000256" key="1">
    <source>
        <dbReference type="ARBA" id="ARBA00004123"/>
    </source>
</evidence>
<dbReference type="PANTHER" id="PTHR33057:SF117">
    <property type="entry name" value="TRANSCRIPTION REPRESSOR OFP14"/>
    <property type="match status" value="1"/>
</dbReference>
<dbReference type="InterPro" id="IPR038933">
    <property type="entry name" value="Ovate"/>
</dbReference>
<keyword evidence="5 6" id="KW-0539">Nucleus</keyword>
<evidence type="ECO:0000256" key="3">
    <source>
        <dbReference type="ARBA" id="ARBA00023015"/>
    </source>
</evidence>